<keyword evidence="11" id="KW-1185">Reference proteome</keyword>
<sequence length="263" mass="28688">MNRGLFRGRGLQIYTWLVIAWLVVPIAVMILFGFNDTKGRFNTVWQGFTFKWYGRLFEIDALTQALINSLVIAVLTMVIAGALGSLIGLALGRYRFRGSGSLNLVMFAAISCAEIVMGASLLSFFVTLAVPLGFWTIVISHVMFSISFVAVTVRARVMTLDSSLEEAARDLGAGPWATFRLVTLPMIFPGVLAGSMLAFALSIDDFVITNFNAGGTVTFPLWIWGVTRVGIPPQVNVMGTIIFVVGLLIAVSNIVVSRRRRNA</sequence>
<dbReference type="EMBL" id="BOOR01000084">
    <property type="protein sequence ID" value="GII59371.1"/>
    <property type="molecule type" value="Genomic_DNA"/>
</dbReference>
<dbReference type="Pfam" id="PF00528">
    <property type="entry name" value="BPD_transp_1"/>
    <property type="match status" value="1"/>
</dbReference>
<feature type="transmembrane region" description="Helical" evidence="8">
    <location>
        <begin position="181"/>
        <end position="203"/>
    </location>
</feature>
<dbReference type="Gene3D" id="1.10.3720.10">
    <property type="entry name" value="MetI-like"/>
    <property type="match status" value="1"/>
</dbReference>
<keyword evidence="7 8" id="KW-0472">Membrane</keyword>
<evidence type="ECO:0000256" key="8">
    <source>
        <dbReference type="RuleBase" id="RU363032"/>
    </source>
</evidence>
<proteinExistence type="inferred from homology"/>
<evidence type="ECO:0000256" key="1">
    <source>
        <dbReference type="ARBA" id="ARBA00004651"/>
    </source>
</evidence>
<dbReference type="PANTHER" id="PTHR43848">
    <property type="entry name" value="PUTRESCINE TRANSPORT SYSTEM PERMEASE PROTEIN POTI"/>
    <property type="match status" value="1"/>
</dbReference>
<dbReference type="GO" id="GO:0055085">
    <property type="term" value="P:transmembrane transport"/>
    <property type="evidence" value="ECO:0007669"/>
    <property type="project" value="InterPro"/>
</dbReference>
<accession>A0A8J4DFB5</accession>
<keyword evidence="5 8" id="KW-0812">Transmembrane</keyword>
<feature type="transmembrane region" description="Helical" evidence="8">
    <location>
        <begin position="237"/>
        <end position="256"/>
    </location>
</feature>
<reference evidence="10" key="1">
    <citation type="submission" date="2021-01" db="EMBL/GenBank/DDBJ databases">
        <title>Whole genome shotgun sequence of Planotetraspora thailandica NBRC 104271.</title>
        <authorList>
            <person name="Komaki H."/>
            <person name="Tamura T."/>
        </authorList>
    </citation>
    <scope>NUCLEOTIDE SEQUENCE</scope>
    <source>
        <strain evidence="10">NBRC 104271</strain>
    </source>
</reference>
<feature type="transmembrane region" description="Helical" evidence="8">
    <location>
        <begin position="65"/>
        <end position="92"/>
    </location>
</feature>
<feature type="domain" description="ABC transmembrane type-1" evidence="9">
    <location>
        <begin position="66"/>
        <end position="253"/>
    </location>
</feature>
<evidence type="ECO:0000256" key="3">
    <source>
        <dbReference type="ARBA" id="ARBA00022448"/>
    </source>
</evidence>
<organism evidence="10 11">
    <name type="scientific">Planotetraspora thailandica</name>
    <dbReference type="NCBI Taxonomy" id="487172"/>
    <lineage>
        <taxon>Bacteria</taxon>
        <taxon>Bacillati</taxon>
        <taxon>Actinomycetota</taxon>
        <taxon>Actinomycetes</taxon>
        <taxon>Streptosporangiales</taxon>
        <taxon>Streptosporangiaceae</taxon>
        <taxon>Planotetraspora</taxon>
    </lineage>
</organism>
<dbReference type="PANTHER" id="PTHR43848:SF2">
    <property type="entry name" value="PUTRESCINE TRANSPORT SYSTEM PERMEASE PROTEIN POTI"/>
    <property type="match status" value="1"/>
</dbReference>
<feature type="transmembrane region" description="Helical" evidence="8">
    <location>
        <begin position="104"/>
        <end position="126"/>
    </location>
</feature>
<evidence type="ECO:0000313" key="10">
    <source>
        <dbReference type="EMBL" id="GII59371.1"/>
    </source>
</evidence>
<feature type="transmembrane region" description="Helical" evidence="8">
    <location>
        <begin position="132"/>
        <end position="153"/>
    </location>
</feature>
<name>A0A8J4DFB5_9ACTN</name>
<evidence type="ECO:0000256" key="7">
    <source>
        <dbReference type="ARBA" id="ARBA00023136"/>
    </source>
</evidence>
<comment type="caution">
    <text evidence="10">The sequence shown here is derived from an EMBL/GenBank/DDBJ whole genome shotgun (WGS) entry which is preliminary data.</text>
</comment>
<keyword evidence="6 8" id="KW-1133">Transmembrane helix</keyword>
<protein>
    <submittedName>
        <fullName evidence="10">ABC transporter permease</fullName>
    </submittedName>
</protein>
<dbReference type="InterPro" id="IPR051789">
    <property type="entry name" value="Bact_Polyamine_Transport"/>
</dbReference>
<evidence type="ECO:0000256" key="5">
    <source>
        <dbReference type="ARBA" id="ARBA00022692"/>
    </source>
</evidence>
<dbReference type="InterPro" id="IPR035906">
    <property type="entry name" value="MetI-like_sf"/>
</dbReference>
<evidence type="ECO:0000256" key="6">
    <source>
        <dbReference type="ARBA" id="ARBA00022989"/>
    </source>
</evidence>
<dbReference type="SUPFAM" id="SSF161098">
    <property type="entry name" value="MetI-like"/>
    <property type="match status" value="1"/>
</dbReference>
<feature type="transmembrane region" description="Helical" evidence="8">
    <location>
        <begin position="12"/>
        <end position="34"/>
    </location>
</feature>
<evidence type="ECO:0000256" key="2">
    <source>
        <dbReference type="ARBA" id="ARBA00007069"/>
    </source>
</evidence>
<dbReference type="CDD" id="cd06261">
    <property type="entry name" value="TM_PBP2"/>
    <property type="match status" value="1"/>
</dbReference>
<evidence type="ECO:0000259" key="9">
    <source>
        <dbReference type="PROSITE" id="PS50928"/>
    </source>
</evidence>
<dbReference type="Proteomes" id="UP000605992">
    <property type="component" value="Unassembled WGS sequence"/>
</dbReference>
<evidence type="ECO:0000256" key="4">
    <source>
        <dbReference type="ARBA" id="ARBA00022475"/>
    </source>
</evidence>
<dbReference type="PROSITE" id="PS50928">
    <property type="entry name" value="ABC_TM1"/>
    <property type="match status" value="1"/>
</dbReference>
<gene>
    <name evidence="10" type="ORF">Pth03_77600</name>
</gene>
<dbReference type="GO" id="GO:0005886">
    <property type="term" value="C:plasma membrane"/>
    <property type="evidence" value="ECO:0007669"/>
    <property type="project" value="UniProtKB-SubCell"/>
</dbReference>
<dbReference type="InterPro" id="IPR000515">
    <property type="entry name" value="MetI-like"/>
</dbReference>
<keyword evidence="4" id="KW-1003">Cell membrane</keyword>
<dbReference type="AlphaFoldDB" id="A0A8J4DFB5"/>
<comment type="subcellular location">
    <subcellularLocation>
        <location evidence="1 8">Cell membrane</location>
        <topology evidence="1 8">Multi-pass membrane protein</topology>
    </subcellularLocation>
</comment>
<evidence type="ECO:0000313" key="11">
    <source>
        <dbReference type="Proteomes" id="UP000605992"/>
    </source>
</evidence>
<dbReference type="RefSeq" id="WP_203949430.1">
    <property type="nucleotide sequence ID" value="NZ_BOOR01000084.1"/>
</dbReference>
<keyword evidence="3 8" id="KW-0813">Transport</keyword>
<comment type="similarity">
    <text evidence="2">Belongs to the binding-protein-dependent transport system permease family. CysTW subfamily.</text>
</comment>